<evidence type="ECO:0000259" key="1">
    <source>
        <dbReference type="PROSITE" id="PS50075"/>
    </source>
</evidence>
<proteinExistence type="predicted"/>
<dbReference type="InterPro" id="IPR009081">
    <property type="entry name" value="PP-bd_ACP"/>
</dbReference>
<dbReference type="Pfam" id="PF00975">
    <property type="entry name" value="Thioesterase"/>
    <property type="match status" value="1"/>
</dbReference>
<dbReference type="Gene3D" id="1.10.1200.10">
    <property type="entry name" value="ACP-like"/>
    <property type="match status" value="1"/>
</dbReference>
<dbReference type="EMBL" id="RBNL01001457">
    <property type="protein sequence ID" value="RML89402.1"/>
    <property type="molecule type" value="Genomic_DNA"/>
</dbReference>
<dbReference type="AlphaFoldDB" id="A0A3M2ZMB6"/>
<dbReference type="SUPFAM" id="SSF53474">
    <property type="entry name" value="alpha/beta-Hydrolases"/>
    <property type="match status" value="1"/>
</dbReference>
<protein>
    <submittedName>
        <fullName evidence="2">Non-ribosomal peptide synthetase, terminal component</fullName>
    </submittedName>
</protein>
<sequence length="150" mass="16127">GHSLLAVQLVSSLRERFEVEVALGDLFLHPTICELAASCLSGLNKSLHPNLTTIRKEGTQYPLFLIHEGSGDIGYAQQLAKQISSDIPVYGFSASGLQIGEEHLTTIEAMASRYIQGIRHIQPDGPYRVAGWSAGGTIAYEIAHQLIGAG</sequence>
<comment type="caution">
    <text evidence="2">The sequence shown here is derived from an EMBL/GenBank/DDBJ whole genome shotgun (WGS) entry which is preliminary data.</text>
</comment>
<dbReference type="InterPro" id="IPR036736">
    <property type="entry name" value="ACP-like_sf"/>
</dbReference>
<organism evidence="2 3">
    <name type="scientific">Pseudomonas syringae pv. maculicola</name>
    <dbReference type="NCBI Taxonomy" id="59511"/>
    <lineage>
        <taxon>Bacteria</taxon>
        <taxon>Pseudomonadati</taxon>
        <taxon>Pseudomonadota</taxon>
        <taxon>Gammaproteobacteria</taxon>
        <taxon>Pseudomonadales</taxon>
        <taxon>Pseudomonadaceae</taxon>
        <taxon>Pseudomonas</taxon>
    </lineage>
</organism>
<dbReference type="Proteomes" id="UP000282378">
    <property type="component" value="Unassembled WGS sequence"/>
</dbReference>
<evidence type="ECO:0000313" key="2">
    <source>
        <dbReference type="EMBL" id="RML89402.1"/>
    </source>
</evidence>
<feature type="non-terminal residue" evidence="2">
    <location>
        <position position="1"/>
    </location>
</feature>
<gene>
    <name evidence="2" type="ORF">APX70_07973</name>
</gene>
<dbReference type="Pfam" id="PF00550">
    <property type="entry name" value="PP-binding"/>
    <property type="match status" value="1"/>
</dbReference>
<dbReference type="PROSITE" id="PS50075">
    <property type="entry name" value="CARRIER"/>
    <property type="match status" value="1"/>
</dbReference>
<reference evidence="2 3" key="1">
    <citation type="submission" date="2018-08" db="EMBL/GenBank/DDBJ databases">
        <title>Recombination of ecologically and evolutionarily significant loci maintains genetic cohesion in the Pseudomonas syringae species complex.</title>
        <authorList>
            <person name="Dillon M."/>
            <person name="Thakur S."/>
            <person name="Almeida R.N.D."/>
            <person name="Weir B.S."/>
            <person name="Guttman D.S."/>
        </authorList>
    </citation>
    <scope>NUCLEOTIDE SEQUENCE [LARGE SCALE GENOMIC DNA]</scope>
    <source>
        <strain evidence="2 3">88_10</strain>
    </source>
</reference>
<name>A0A3M2ZMB6_PSEYM</name>
<dbReference type="SUPFAM" id="SSF47336">
    <property type="entry name" value="ACP-like"/>
    <property type="match status" value="1"/>
</dbReference>
<dbReference type="Gene3D" id="3.40.50.1820">
    <property type="entry name" value="alpha/beta hydrolase"/>
    <property type="match status" value="1"/>
</dbReference>
<dbReference type="InterPro" id="IPR029058">
    <property type="entry name" value="AB_hydrolase_fold"/>
</dbReference>
<feature type="domain" description="Carrier" evidence="1">
    <location>
        <begin position="1"/>
        <end position="43"/>
    </location>
</feature>
<dbReference type="InterPro" id="IPR001031">
    <property type="entry name" value="Thioesterase"/>
</dbReference>
<evidence type="ECO:0000313" key="3">
    <source>
        <dbReference type="Proteomes" id="UP000282378"/>
    </source>
</evidence>
<accession>A0A3M2ZMB6</accession>
<feature type="non-terminal residue" evidence="2">
    <location>
        <position position="150"/>
    </location>
</feature>